<gene>
    <name evidence="13" type="primary">recU</name>
    <name evidence="14" type="ORF">SRED_002675</name>
</gene>
<dbReference type="SUPFAM" id="SSF52980">
    <property type="entry name" value="Restriction endonuclease-like"/>
    <property type="match status" value="1"/>
</dbReference>
<evidence type="ECO:0000256" key="4">
    <source>
        <dbReference type="ARBA" id="ARBA00022723"/>
    </source>
</evidence>
<protein>
    <recommendedName>
        <fullName evidence="12 13">Holliday junction resolvase RecU</fullName>
        <ecNumber evidence="13">3.1.21.10</ecNumber>
    </recommendedName>
    <alternativeName>
        <fullName evidence="13">Recombination protein U homolog</fullName>
    </alternativeName>
</protein>
<evidence type="ECO:0000256" key="6">
    <source>
        <dbReference type="ARBA" id="ARBA00022763"/>
    </source>
</evidence>
<proteinExistence type="inferred from homology"/>
<evidence type="ECO:0000313" key="14">
    <source>
        <dbReference type="EMBL" id="QCO24189.1"/>
    </source>
</evidence>
<evidence type="ECO:0000256" key="12">
    <source>
        <dbReference type="ARBA" id="ARBA00029523"/>
    </source>
</evidence>
<feature type="binding site" evidence="13">
    <location>
        <position position="64"/>
    </location>
    <ligand>
        <name>Mg(2+)</name>
        <dbReference type="ChEBI" id="CHEBI:18420"/>
    </ligand>
</feature>
<organism evidence="14 15">
    <name type="scientific">Spiroplasma melliferum</name>
    <dbReference type="NCBI Taxonomy" id="2134"/>
    <lineage>
        <taxon>Bacteria</taxon>
        <taxon>Bacillati</taxon>
        <taxon>Mycoplasmatota</taxon>
        <taxon>Mollicutes</taxon>
        <taxon>Entomoplasmatales</taxon>
        <taxon>Spiroplasmataceae</taxon>
        <taxon>Spiroplasma</taxon>
    </lineage>
</organism>
<feature type="site" description="Transition state stabilizer" evidence="13">
    <location>
        <position position="66"/>
    </location>
</feature>
<evidence type="ECO:0000256" key="8">
    <source>
        <dbReference type="ARBA" id="ARBA00022842"/>
    </source>
</evidence>
<keyword evidence="15" id="KW-1185">Reference proteome</keyword>
<dbReference type="GO" id="GO:0004519">
    <property type="term" value="F:endonuclease activity"/>
    <property type="evidence" value="ECO:0007669"/>
    <property type="project" value="UniProtKB-KW"/>
</dbReference>
<comment type="function">
    <text evidence="13">Endonuclease that resolves Holliday junction intermediates in genetic recombination. Cleaves mobile four-strand junctions by introducing symmetrical nicks in paired strands. Promotes annealing of linear ssDNA with homologous dsDNA. Required for DNA repair, homologous recombination and chromosome segregation.</text>
</comment>
<reference evidence="14 15" key="1">
    <citation type="submission" date="2018-05" db="EMBL/GenBank/DDBJ databases">
        <title>Compelete Genome Sequence of Spiroplasma melliferum.</title>
        <authorList>
            <person name="Davis R.E."/>
            <person name="Shao J.Y."/>
            <person name="Zhao Y."/>
            <person name="Gasparich G.E."/>
        </authorList>
    </citation>
    <scope>NUCLEOTIDE SEQUENCE [LARGE SCALE GENOMIC DNA]</scope>
    <source>
        <strain evidence="14 15">AS576</strain>
    </source>
</reference>
<dbReference type="CDD" id="cd22354">
    <property type="entry name" value="RecU-like"/>
    <property type="match status" value="1"/>
</dbReference>
<name>A0ABX5UEM7_SPIME</name>
<evidence type="ECO:0000313" key="15">
    <source>
        <dbReference type="Proteomes" id="UP000298715"/>
    </source>
</evidence>
<evidence type="ECO:0000256" key="9">
    <source>
        <dbReference type="ARBA" id="ARBA00023172"/>
    </source>
</evidence>
<evidence type="ECO:0000256" key="13">
    <source>
        <dbReference type="HAMAP-Rule" id="MF_00130"/>
    </source>
</evidence>
<comment type="caution">
    <text evidence="13">Lacks conserved residue(s) required for the propagation of feature annotation.</text>
</comment>
<dbReference type="EMBL" id="CP029202">
    <property type="protein sequence ID" value="QCO24189.1"/>
    <property type="molecule type" value="Genomic_DNA"/>
</dbReference>
<evidence type="ECO:0000256" key="10">
    <source>
        <dbReference type="ARBA" id="ARBA00023204"/>
    </source>
</evidence>
<dbReference type="Gene3D" id="3.40.1350.10">
    <property type="match status" value="1"/>
</dbReference>
<feature type="binding site" evidence="13">
    <location>
        <position position="82"/>
    </location>
    <ligand>
        <name>Mg(2+)</name>
        <dbReference type="ChEBI" id="CHEBI:18420"/>
    </ligand>
</feature>
<dbReference type="InterPro" id="IPR011856">
    <property type="entry name" value="tRNA_endonuc-like_dom_sf"/>
</dbReference>
<accession>A0ABX5UEM7</accession>
<evidence type="ECO:0000256" key="5">
    <source>
        <dbReference type="ARBA" id="ARBA00022759"/>
    </source>
</evidence>
<dbReference type="HAMAP" id="MF_00130">
    <property type="entry name" value="RecU"/>
    <property type="match status" value="1"/>
</dbReference>
<dbReference type="EC" id="3.1.21.10" evidence="13"/>
<keyword evidence="6 13" id="KW-0227">DNA damage</keyword>
<comment type="similarity">
    <text evidence="11 13">Belongs to the RecU family.</text>
</comment>
<evidence type="ECO:0000256" key="2">
    <source>
        <dbReference type="ARBA" id="ARBA00022490"/>
    </source>
</evidence>
<dbReference type="InterPro" id="IPR011335">
    <property type="entry name" value="Restrct_endonuc-II-like"/>
</dbReference>
<dbReference type="Proteomes" id="UP000298715">
    <property type="component" value="Chromosome"/>
</dbReference>
<evidence type="ECO:0000256" key="7">
    <source>
        <dbReference type="ARBA" id="ARBA00022801"/>
    </source>
</evidence>
<comment type="cofactor">
    <cofactor evidence="13">
        <name>Mg(2+)</name>
        <dbReference type="ChEBI" id="CHEBI:18420"/>
    </cofactor>
    <text evidence="13">Binds 1 Mg(2+) ion per subunit.</text>
</comment>
<keyword evidence="8 13" id="KW-0460">Magnesium</keyword>
<keyword evidence="9 13" id="KW-0233">DNA recombination</keyword>
<sequence length="161" mass="19539">MFLESLLNYTIQKYFDNNTSLFFKRPVNIIPLEKYQHLITKSYFKTKTGCDYYGLYQGHYIEFEAKETNQQKFNLNNIKTHQLQQLALVHNHHGISFIIIYFHSYDRYFILSYQKLTEWIKLMPTKQIPLSYFIENGHELFLVFPNFLDFEPILNQLINYI</sequence>
<comment type="subcellular location">
    <subcellularLocation>
        <location evidence="1 13">Cytoplasm</location>
    </subcellularLocation>
</comment>
<dbReference type="Pfam" id="PF03838">
    <property type="entry name" value="RecU"/>
    <property type="match status" value="1"/>
</dbReference>
<keyword evidence="7 13" id="KW-0378">Hydrolase</keyword>
<feature type="binding site" evidence="13">
    <location>
        <position position="51"/>
    </location>
    <ligand>
        <name>Mg(2+)</name>
        <dbReference type="ChEBI" id="CHEBI:18420"/>
    </ligand>
</feature>
<keyword evidence="2 13" id="KW-0963">Cytoplasm</keyword>
<keyword evidence="3 13" id="KW-0540">Nuclease</keyword>
<evidence type="ECO:0000256" key="11">
    <source>
        <dbReference type="ARBA" id="ARBA00023447"/>
    </source>
</evidence>
<keyword evidence="4 13" id="KW-0479">Metal-binding</keyword>
<evidence type="ECO:0000256" key="3">
    <source>
        <dbReference type="ARBA" id="ARBA00022722"/>
    </source>
</evidence>
<dbReference type="InterPro" id="IPR004612">
    <property type="entry name" value="Resolv_RecU"/>
</dbReference>
<evidence type="ECO:0000256" key="1">
    <source>
        <dbReference type="ARBA" id="ARBA00004496"/>
    </source>
</evidence>
<keyword evidence="10 13" id="KW-0234">DNA repair</keyword>
<comment type="catalytic activity">
    <reaction evidence="13">
        <text>Endonucleolytic cleavage at a junction such as a reciprocal single-stranded crossover between two homologous DNA duplexes (Holliday junction).</text>
        <dbReference type="EC" id="3.1.21.10"/>
    </reaction>
</comment>
<keyword evidence="5 13" id="KW-0255">Endonuclease</keyword>